<dbReference type="GO" id="GO:1904491">
    <property type="term" value="P:protein localization to ciliary transition zone"/>
    <property type="evidence" value="ECO:0007669"/>
    <property type="project" value="TreeGrafter"/>
</dbReference>
<dbReference type="EMBL" id="MKHE01000006">
    <property type="protein sequence ID" value="OWK13739.1"/>
    <property type="molecule type" value="Genomic_DNA"/>
</dbReference>
<comment type="caution">
    <text evidence="3">The sequence shown here is derived from an EMBL/GenBank/DDBJ whole genome shotgun (WGS) entry which is preliminary data.</text>
</comment>
<evidence type="ECO:0000256" key="1">
    <source>
        <dbReference type="SAM" id="MobiDB-lite"/>
    </source>
</evidence>
<dbReference type="OrthoDB" id="2162143at2759"/>
<dbReference type="GO" id="GO:1905515">
    <property type="term" value="P:non-motile cilium assembly"/>
    <property type="evidence" value="ECO:0007669"/>
    <property type="project" value="TreeGrafter"/>
</dbReference>
<dbReference type="InterPro" id="IPR052434">
    <property type="entry name" value="Tectonic-like_complex_comp"/>
</dbReference>
<dbReference type="GO" id="GO:0035869">
    <property type="term" value="C:ciliary transition zone"/>
    <property type="evidence" value="ECO:0007669"/>
    <property type="project" value="TreeGrafter"/>
</dbReference>
<dbReference type="PANTHER" id="PTHR20837">
    <property type="entry name" value="CENTROSOMAL PROTEIN-RELATED"/>
    <property type="match status" value="1"/>
</dbReference>
<dbReference type="Pfam" id="PF15625">
    <property type="entry name" value="CC2D2AN-C2"/>
    <property type="match status" value="1"/>
</dbReference>
<feature type="non-terminal residue" evidence="3">
    <location>
        <position position="1"/>
    </location>
</feature>
<evidence type="ECO:0000259" key="2">
    <source>
        <dbReference type="Pfam" id="PF15625"/>
    </source>
</evidence>
<feature type="domain" description="CC2D2A N-terminal C2" evidence="2">
    <location>
        <begin position="1"/>
        <end position="116"/>
    </location>
</feature>
<evidence type="ECO:0000313" key="4">
    <source>
        <dbReference type="Proteomes" id="UP000242450"/>
    </source>
</evidence>
<name>A0A212D670_CEREH</name>
<organism evidence="3 4">
    <name type="scientific">Cervus elaphus hippelaphus</name>
    <name type="common">European red deer</name>
    <dbReference type="NCBI Taxonomy" id="46360"/>
    <lineage>
        <taxon>Eukaryota</taxon>
        <taxon>Metazoa</taxon>
        <taxon>Chordata</taxon>
        <taxon>Craniata</taxon>
        <taxon>Vertebrata</taxon>
        <taxon>Euteleostomi</taxon>
        <taxon>Mammalia</taxon>
        <taxon>Eutheria</taxon>
        <taxon>Laurasiatheria</taxon>
        <taxon>Artiodactyla</taxon>
        <taxon>Ruminantia</taxon>
        <taxon>Pecora</taxon>
        <taxon>Cervidae</taxon>
        <taxon>Cervinae</taxon>
        <taxon>Cervus</taxon>
    </lineage>
</organism>
<dbReference type="InterPro" id="IPR028928">
    <property type="entry name" value="CC2D2AN-C2"/>
</dbReference>
<sequence length="505" mass="57279">VYETAGHSGTTLLAEVFLPIPETTVVSGRAPIEEVEFSSNQHVTLDHEGVGSDNQTIPTLLSEVQMKAIITYDFSQRVPFSFEADGSNQLILMTSGKVSNSVAWAIGENGIPLIPPLSQQNIGFRSALKRADAISSIGTSGLTDMKKLAKWAAESKLDPNDPSNGPLMQLISVATSGESYIPDFFRLEQLQQEFNFVSDEELNRSKRFRLLLLRSQEVPEFRHYKQIPLYDREIMEKVFQDYEKRLRDRNVIETKDHLDTHRATVAKYFQQVRESVINRFLIAKHHFLLSDLIVEEEVPNISILGLSLFKLAEQKRPLRPRRKGRKKVTAQNLSDGDIKLLVNIVRAYDIPVRKPTASKFHQTSRSSRTYSEKHAASPTTHSPVHNADYPLGQDDRERGSGIHTRIERHWLGCVKIPFSTIYFQAKIDGTFKINIPPVLLGYSKERSVMMERGFDSVRSLSEGSYITLFITLEPQLVPGESVREKVTVYSLESYMRRGQNVREAC</sequence>
<evidence type="ECO:0000313" key="3">
    <source>
        <dbReference type="EMBL" id="OWK13739.1"/>
    </source>
</evidence>
<feature type="region of interest" description="Disordered" evidence="1">
    <location>
        <begin position="356"/>
        <end position="391"/>
    </location>
</feature>
<dbReference type="PANTHER" id="PTHR20837:SF7">
    <property type="entry name" value="COILED-COIL AND C2 DOMAIN-CONTAINING PROTEIN 2A"/>
    <property type="match status" value="1"/>
</dbReference>
<feature type="compositionally biased region" description="Polar residues" evidence="1">
    <location>
        <begin position="359"/>
        <end position="369"/>
    </location>
</feature>
<dbReference type="Proteomes" id="UP000242450">
    <property type="component" value="Chromosome 6"/>
</dbReference>
<proteinExistence type="predicted"/>
<accession>A0A212D670</accession>
<protein>
    <recommendedName>
        <fullName evidence="2">CC2D2A N-terminal C2 domain-containing protein</fullName>
    </recommendedName>
</protein>
<dbReference type="AlphaFoldDB" id="A0A212D670"/>
<gene>
    <name evidence="3" type="ORF">Celaphus_00017252</name>
</gene>
<reference evidence="3 4" key="1">
    <citation type="journal article" date="2018" name="Mol. Genet. Genomics">
        <title>The red deer Cervus elaphus genome CerEla1.0: sequencing, annotating, genes, and chromosomes.</title>
        <authorList>
            <person name="Bana N.A."/>
            <person name="Nyiri A."/>
            <person name="Nagy J."/>
            <person name="Frank K."/>
            <person name="Nagy T."/>
            <person name="Steger V."/>
            <person name="Schiller M."/>
            <person name="Lakatos P."/>
            <person name="Sugar L."/>
            <person name="Horn P."/>
            <person name="Barta E."/>
            <person name="Orosz L."/>
        </authorList>
    </citation>
    <scope>NUCLEOTIDE SEQUENCE [LARGE SCALE GENOMIC DNA]</scope>
    <source>
        <strain evidence="3">Hungarian</strain>
    </source>
</reference>
<keyword evidence="4" id="KW-1185">Reference proteome</keyword>